<comment type="caution">
    <text evidence="1">The sequence shown here is derived from an EMBL/GenBank/DDBJ whole genome shotgun (WGS) entry which is preliminary data.</text>
</comment>
<reference evidence="1 2" key="1">
    <citation type="journal article" date="2019" name="Nat. Med.">
        <title>A library of human gut bacterial isolates paired with longitudinal multiomics data enables mechanistic microbiome research.</title>
        <authorList>
            <person name="Poyet M."/>
            <person name="Groussin M."/>
            <person name="Gibbons S.M."/>
            <person name="Avila-Pacheco J."/>
            <person name="Jiang X."/>
            <person name="Kearney S.M."/>
            <person name="Perrotta A.R."/>
            <person name="Berdy B."/>
            <person name="Zhao S."/>
            <person name="Lieberman T.D."/>
            <person name="Swanson P.K."/>
            <person name="Smith M."/>
            <person name="Roesemann S."/>
            <person name="Alexander J.E."/>
            <person name="Rich S.A."/>
            <person name="Livny J."/>
            <person name="Vlamakis H."/>
            <person name="Clish C."/>
            <person name="Bullock K."/>
            <person name="Deik A."/>
            <person name="Scott J."/>
            <person name="Pierce K.A."/>
            <person name="Xavier R.J."/>
            <person name="Alm E.J."/>
        </authorList>
    </citation>
    <scope>NUCLEOTIDE SEQUENCE [LARGE SCALE GENOMIC DNA]</scope>
    <source>
        <strain evidence="1 2">BIOML-A1</strain>
    </source>
</reference>
<dbReference type="GO" id="GO:0003677">
    <property type="term" value="F:DNA binding"/>
    <property type="evidence" value="ECO:0007669"/>
    <property type="project" value="UniProtKB-KW"/>
</dbReference>
<gene>
    <name evidence="1" type="ORF">F2Y07_03605</name>
</gene>
<evidence type="ECO:0000313" key="2">
    <source>
        <dbReference type="Proteomes" id="UP000322658"/>
    </source>
</evidence>
<evidence type="ECO:0000313" key="1">
    <source>
        <dbReference type="EMBL" id="KAA2377229.1"/>
    </source>
</evidence>
<dbReference type="AlphaFoldDB" id="A0A5B3GX95"/>
<dbReference type="RefSeq" id="WP_022061720.1">
    <property type="nucleotide sequence ID" value="NZ_CAUENT010000068.1"/>
</dbReference>
<sequence>MSLRDLLESGANVSVTVTLDDLKAILKEAAKGIKQTAEETPTEEFLSRKEVLALLKIDSSTLWCWEKTGYIKSYPFGGRKRYMHKDVEAIRTGRKGGSHAR</sequence>
<proteinExistence type="predicted"/>
<dbReference type="EMBL" id="VVXJ01000005">
    <property type="protein sequence ID" value="KAA2377229.1"/>
    <property type="molecule type" value="Genomic_DNA"/>
</dbReference>
<dbReference type="Gene3D" id="1.10.1660.10">
    <property type="match status" value="1"/>
</dbReference>
<name>A0A5B3GX95_9BACT</name>
<organism evidence="1 2">
    <name type="scientific">Alistipes shahii</name>
    <dbReference type="NCBI Taxonomy" id="328814"/>
    <lineage>
        <taxon>Bacteria</taxon>
        <taxon>Pseudomonadati</taxon>
        <taxon>Bacteroidota</taxon>
        <taxon>Bacteroidia</taxon>
        <taxon>Bacteroidales</taxon>
        <taxon>Rikenellaceae</taxon>
        <taxon>Alistipes</taxon>
    </lineage>
</organism>
<keyword evidence="1" id="KW-0238">DNA-binding</keyword>
<protein>
    <submittedName>
        <fullName evidence="1">DNA-binding protein</fullName>
    </submittedName>
</protein>
<dbReference type="Proteomes" id="UP000322658">
    <property type="component" value="Unassembled WGS sequence"/>
</dbReference>
<dbReference type="SUPFAM" id="SSF46955">
    <property type="entry name" value="Putative DNA-binding domain"/>
    <property type="match status" value="1"/>
</dbReference>
<dbReference type="InterPro" id="IPR009061">
    <property type="entry name" value="DNA-bd_dom_put_sf"/>
</dbReference>
<accession>A0A5B3GX95</accession>